<comment type="subcellular location">
    <subcellularLocation>
        <location evidence="1">Nucleus</location>
    </subcellularLocation>
</comment>
<keyword evidence="3" id="KW-0238">DNA-binding</keyword>
<dbReference type="GO" id="GO:0000981">
    <property type="term" value="F:DNA-binding transcription factor activity, RNA polymerase II-specific"/>
    <property type="evidence" value="ECO:0007669"/>
    <property type="project" value="TreeGrafter"/>
</dbReference>
<dbReference type="Gene3D" id="1.10.10.10">
    <property type="entry name" value="Winged helix-like DNA-binding domain superfamily/Winged helix DNA-binding domain"/>
    <property type="match status" value="1"/>
</dbReference>
<organism evidence="7">
    <name type="scientific">Xenopus laevis</name>
    <name type="common">African clawed frog</name>
    <dbReference type="NCBI Taxonomy" id="8355"/>
    <lineage>
        <taxon>Eukaryota</taxon>
        <taxon>Metazoa</taxon>
        <taxon>Chordata</taxon>
        <taxon>Craniata</taxon>
        <taxon>Vertebrata</taxon>
        <taxon>Euteleostomi</taxon>
        <taxon>Amphibia</taxon>
        <taxon>Batrachia</taxon>
        <taxon>Anura</taxon>
        <taxon>Pipoidea</taxon>
        <taxon>Pipidae</taxon>
        <taxon>Xenopodinae</taxon>
        <taxon>Xenopus</taxon>
        <taxon>Xenopus</taxon>
    </lineage>
</organism>
<evidence type="ECO:0000256" key="3">
    <source>
        <dbReference type="ARBA" id="ARBA00023125"/>
    </source>
</evidence>
<evidence type="ECO:0000256" key="2">
    <source>
        <dbReference type="ARBA" id="ARBA00023015"/>
    </source>
</evidence>
<dbReference type="GO" id="GO:0005634">
    <property type="term" value="C:nucleus"/>
    <property type="evidence" value="ECO:0007669"/>
    <property type="project" value="UniProtKB-SubCell"/>
</dbReference>
<keyword evidence="2" id="KW-0805">Transcription regulation</keyword>
<keyword evidence="5" id="KW-0539">Nucleus</keyword>
<proteinExistence type="evidence at transcript level"/>
<dbReference type="PANTHER" id="PTHR11949:SF2">
    <property type="entry name" value="INTERFERON REGULATORY FACTOR 7"/>
    <property type="match status" value="1"/>
</dbReference>
<dbReference type="SMART" id="SM01243">
    <property type="entry name" value="IRF-3"/>
    <property type="match status" value="1"/>
</dbReference>
<dbReference type="InterPro" id="IPR036388">
    <property type="entry name" value="WH-like_DNA-bd_sf"/>
</dbReference>
<name>A0A8G0VZZ6_XENLA</name>
<dbReference type="SMART" id="SM00348">
    <property type="entry name" value="IRF"/>
    <property type="match status" value="1"/>
</dbReference>
<accession>A0A8G0VZZ6</accession>
<dbReference type="SUPFAM" id="SSF46785">
    <property type="entry name" value="Winged helix' DNA-binding domain"/>
    <property type="match status" value="1"/>
</dbReference>
<feature type="domain" description="IRF tryptophan pentad repeat" evidence="6">
    <location>
        <begin position="10"/>
        <end position="119"/>
    </location>
</feature>
<dbReference type="InterPro" id="IPR001346">
    <property type="entry name" value="Interferon_reg_fact_DNA-bd_dom"/>
</dbReference>
<evidence type="ECO:0000256" key="4">
    <source>
        <dbReference type="ARBA" id="ARBA00023163"/>
    </source>
</evidence>
<dbReference type="InterPro" id="IPR019817">
    <property type="entry name" value="Interferon_reg_fac_CS"/>
</dbReference>
<dbReference type="InterPro" id="IPR008984">
    <property type="entry name" value="SMAD_FHA_dom_sf"/>
</dbReference>
<dbReference type="Pfam" id="PF00605">
    <property type="entry name" value="IRF"/>
    <property type="match status" value="1"/>
</dbReference>
<evidence type="ECO:0000256" key="1">
    <source>
        <dbReference type="ARBA" id="ARBA00004123"/>
    </source>
</evidence>
<dbReference type="GO" id="GO:0045893">
    <property type="term" value="P:positive regulation of DNA-templated transcription"/>
    <property type="evidence" value="ECO:0007669"/>
    <property type="project" value="UniProtKB-ARBA"/>
</dbReference>
<dbReference type="CDD" id="cd00103">
    <property type="entry name" value="IRF"/>
    <property type="match status" value="1"/>
</dbReference>
<dbReference type="Pfam" id="PF10401">
    <property type="entry name" value="IRF-3"/>
    <property type="match status" value="1"/>
</dbReference>
<dbReference type="PANTHER" id="PTHR11949">
    <property type="entry name" value="INTERFERON REGULATORY FACTOR"/>
    <property type="match status" value="1"/>
</dbReference>
<dbReference type="PROSITE" id="PS00601">
    <property type="entry name" value="IRF_1"/>
    <property type="match status" value="1"/>
</dbReference>
<reference evidence="7" key="1">
    <citation type="submission" date="2021-07" db="EMBL/GenBank/DDBJ databases">
        <authorList>
            <person name="Chen S.N."/>
            <person name="Nie P."/>
        </authorList>
    </citation>
    <scope>NUCLEOTIDE SEQUENCE</scope>
</reference>
<dbReference type="GO" id="GO:0002376">
    <property type="term" value="P:immune system process"/>
    <property type="evidence" value="ECO:0007669"/>
    <property type="project" value="TreeGrafter"/>
</dbReference>
<keyword evidence="4" id="KW-0804">Transcription</keyword>
<dbReference type="GO" id="GO:0000978">
    <property type="term" value="F:RNA polymerase II cis-regulatory region sequence-specific DNA binding"/>
    <property type="evidence" value="ECO:0007669"/>
    <property type="project" value="TreeGrafter"/>
</dbReference>
<dbReference type="PRINTS" id="PR00267">
    <property type="entry name" value="INTFRNREGFCT"/>
</dbReference>
<dbReference type="EMBL" id="MZ603623">
    <property type="protein sequence ID" value="QYW22361.1"/>
    <property type="molecule type" value="mRNA"/>
</dbReference>
<dbReference type="PROSITE" id="PS51507">
    <property type="entry name" value="IRF_2"/>
    <property type="match status" value="1"/>
</dbReference>
<dbReference type="SUPFAM" id="SSF49879">
    <property type="entry name" value="SMAD/FHA domain"/>
    <property type="match status" value="1"/>
</dbReference>
<evidence type="ECO:0000259" key="6">
    <source>
        <dbReference type="PROSITE" id="PS51507"/>
    </source>
</evidence>
<evidence type="ECO:0000313" key="7">
    <source>
        <dbReference type="EMBL" id="QYW22361.1"/>
    </source>
</evidence>
<dbReference type="InterPro" id="IPR017855">
    <property type="entry name" value="SMAD-like_dom_sf"/>
</dbReference>
<dbReference type="AlphaFoldDB" id="A0A8G0VZZ6"/>
<evidence type="ECO:0000256" key="5">
    <source>
        <dbReference type="ARBA" id="ARBA00023242"/>
    </source>
</evidence>
<dbReference type="InterPro" id="IPR036390">
    <property type="entry name" value="WH_DNA-bd_sf"/>
</dbReference>
<dbReference type="Gene3D" id="2.60.200.10">
    <property type="match status" value="1"/>
</dbReference>
<sequence length="608" mass="68957">MPRMERFQHKELFGPWLLRQINSNLFEGVYWLNKENTLFRIPWKHLNIKTKEEKDYGIFKAWAVESGKYNEQCENPTSWKTNFRCALNSVICNDMKMFTEVEDYSSNQQDPHKIYRVNIVPVVPLRPATHYTAFSTPDTNLAEQNTQNMPEENDEETLLISPNDTNIEPFDVNRTDLDLLEEILRNTNICSNSATPLTTSDSQNGFPRENGLENVDHQITNGVYTEQSNIWSPTNGYVPHIPAQTFNNAVYNQGVYVTQLDTSGNGYQQEQSVLDLVQQASHDVYKEICTQQPITNSFVPSIHSSAQEHIHQIYPQASEHNLYDVVQNVPHVDEVYKPATNNDIYRDPTEHETHARAVETAPPAVPNACADPMPNPEPAQAASTQTHCHGNIPLLTSWEVTVFYKGKQVLQKSVSTPFAINTGVIDSQMGPVDVACLPSADDLVDQTQIHLTKTILDNVGGGLLLEVNPQDFKLYAKRVGKSRVYWSMSADCDTNGNEGTLLQRDIQADIFDFNKFWEDLGAYKMHQRSSPDYTIYMSFGQSLTNPIMRRLVLVKLVPHFATYWHEMMKKEGASSLNQELISLQISNGSSFSSELDLCLMDIDFSCLV</sequence>
<dbReference type="InterPro" id="IPR019471">
    <property type="entry name" value="Interferon_reg_factor-3"/>
</dbReference>
<gene>
    <name evidence="7" type="primary">IRF7</name>
</gene>
<protein>
    <submittedName>
        <fullName evidence="7">Interferon regulatory factor 7</fullName>
    </submittedName>
</protein>